<dbReference type="EMBL" id="CM056743">
    <property type="protein sequence ID" value="KAJ8669133.1"/>
    <property type="molecule type" value="Genomic_DNA"/>
</dbReference>
<name>A0ACC2NDW8_9HYME</name>
<proteinExistence type="predicted"/>
<reference evidence="1" key="1">
    <citation type="submission" date="2023-04" db="EMBL/GenBank/DDBJ databases">
        <title>A chromosome-level genome assembly of the parasitoid wasp Eretmocerus hayati.</title>
        <authorList>
            <person name="Zhong Y."/>
            <person name="Liu S."/>
            <person name="Liu Y."/>
        </authorList>
    </citation>
    <scope>NUCLEOTIDE SEQUENCE</scope>
    <source>
        <strain evidence="1">ZJU_SS_LIU_2023</strain>
    </source>
</reference>
<evidence type="ECO:0000313" key="1">
    <source>
        <dbReference type="EMBL" id="KAJ8669133.1"/>
    </source>
</evidence>
<protein>
    <submittedName>
        <fullName evidence="1">Uncharacterized protein</fullName>
    </submittedName>
</protein>
<comment type="caution">
    <text evidence="1">The sequence shown here is derived from an EMBL/GenBank/DDBJ whole genome shotgun (WGS) entry which is preliminary data.</text>
</comment>
<organism evidence="1 2">
    <name type="scientific">Eretmocerus hayati</name>
    <dbReference type="NCBI Taxonomy" id="131215"/>
    <lineage>
        <taxon>Eukaryota</taxon>
        <taxon>Metazoa</taxon>
        <taxon>Ecdysozoa</taxon>
        <taxon>Arthropoda</taxon>
        <taxon>Hexapoda</taxon>
        <taxon>Insecta</taxon>
        <taxon>Pterygota</taxon>
        <taxon>Neoptera</taxon>
        <taxon>Endopterygota</taxon>
        <taxon>Hymenoptera</taxon>
        <taxon>Apocrita</taxon>
        <taxon>Proctotrupomorpha</taxon>
        <taxon>Chalcidoidea</taxon>
        <taxon>Aphelinidae</taxon>
        <taxon>Aphelininae</taxon>
        <taxon>Eretmocerus</taxon>
    </lineage>
</organism>
<gene>
    <name evidence="1" type="ORF">QAD02_000392</name>
</gene>
<dbReference type="Proteomes" id="UP001239111">
    <property type="component" value="Chromosome 3"/>
</dbReference>
<accession>A0ACC2NDW8</accession>
<keyword evidence="2" id="KW-1185">Reference proteome</keyword>
<sequence length="615" mass="71048">MALRESNKSPGPVQKNNEDEEPQKKFVLDPEEKSSLNHFQECWKKKDKEGLKKSLQVFFEDASNPYQSVLKMLMNVGKLHPPSLGDSIMDGFCRWIGAHGDKYKHFLNTNLKLLASQVVMKKNSMEFTQKIFVAFDFSSDKQFFSDRIQECLLDKKFREAGNLVLIFDDLQTSFEDPEVLLLPLILQNNLNIVRHIVSKHPKMQRTVVTYLDNLLAPGEKTNKILKEFVSANGIQKTEEFFKRPPDKLVTYLAKLYNLPSEVWPNVYNRRKNGALYHIVKEHYTVKSSSLESFRESARDILGHNIPLVVEFLKCLIRFDAHEALYFAKIYNVPKYEWPRALYKFKGLTPEEIDKEIDDNQKKKRKTNNNAYYSYKLPRDTIRIVNDAKSFEDLLVHGLKDVDIVGIDTESKPNHSINEEQGLATLQIATKANVFIVDTLALEKGFEQQWSELDQILFSNENVLKLGFALGGDIALVRKYFLPNINRRDKNFLDLSAAFKRLRGEKTFKFPIPADPASKSGNLSKLVELTLGSELCKSEQCSDWNRRPLREEQIIYAALDAYCLLDVYEALIAQWKSPEISFHDFCMKVPPKSEKRVRSKKNRRPSKPKPVEPKPV</sequence>
<evidence type="ECO:0000313" key="2">
    <source>
        <dbReference type="Proteomes" id="UP001239111"/>
    </source>
</evidence>